<name>A0ACB7CEY4_9ASCO</name>
<dbReference type="Proteomes" id="UP000768646">
    <property type="component" value="Unassembled WGS sequence"/>
</dbReference>
<keyword evidence="2" id="KW-1185">Reference proteome</keyword>
<sequence>MANSKYEYVRKFEAPDRLLPNTWVVIRLDGRGFHRFSSEHSFEKPNDIRALNLMNDAASRVLKEFTDIVFAYGNSDEYSFVFRKTCHLYERRCSKLISVVVSLFTSNYVFLWPQHFTNTALIYPPSFDARSILYPSEQNVRDYLSWRQVDCHINNLYNTAFWTLVQKGGMSTIDAEKALMGTLSKDKNELLFSKFGINYNNEHEMFKKGSILLRDNTNNSTEKPTGKNNKEKIIVLHVDIIADTFWNERPSLLY</sequence>
<evidence type="ECO:0000313" key="2">
    <source>
        <dbReference type="Proteomes" id="UP000768646"/>
    </source>
</evidence>
<proteinExistence type="predicted"/>
<comment type="caution">
    <text evidence="1">The sequence shown here is derived from an EMBL/GenBank/DDBJ whole genome shotgun (WGS) entry which is preliminary data.</text>
</comment>
<accession>A0ACB7CEY4</accession>
<gene>
    <name evidence="1" type="ORF">PORY_001000</name>
</gene>
<dbReference type="EMBL" id="JABTEG010000003">
    <property type="protein sequence ID" value="KAG4305444.1"/>
    <property type="molecule type" value="Genomic_DNA"/>
</dbReference>
<protein>
    <submittedName>
        <fullName evidence="1">Uncharacterized protein</fullName>
    </submittedName>
</protein>
<reference evidence="1 2" key="1">
    <citation type="journal article" date="2021" name="Commun. Biol.">
        <title>Genomic insights into the host specific adaptation of the Pneumocystis genus.</title>
        <authorList>
            <person name="Cisse O.H."/>
            <person name="Ma L."/>
            <person name="Dekker J.P."/>
            <person name="Khil P.P."/>
            <person name="Youn J.-H."/>
            <person name="Brenchley J.M."/>
            <person name="Blair R."/>
            <person name="Pahar B."/>
            <person name="Chabe M."/>
            <person name="Van Rompay K.K.A."/>
            <person name="Keesler R."/>
            <person name="Sukura A."/>
            <person name="Hirsch V."/>
            <person name="Kutty G."/>
            <person name="Liu Y."/>
            <person name="Peng L."/>
            <person name="Chen J."/>
            <person name="Song J."/>
            <person name="Weissenbacher-Lang C."/>
            <person name="Xu J."/>
            <person name="Upham N.S."/>
            <person name="Stajich J.E."/>
            <person name="Cuomo C.A."/>
            <person name="Cushion M.T."/>
            <person name="Kovacs J.A."/>
        </authorList>
    </citation>
    <scope>NUCLEOTIDE SEQUENCE [LARGE SCALE GENOMIC DNA]</scope>
    <source>
        <strain evidence="1 2">RABM</strain>
    </source>
</reference>
<organism evidence="1 2">
    <name type="scientific">Pneumocystis oryctolagi</name>
    <dbReference type="NCBI Taxonomy" id="42067"/>
    <lineage>
        <taxon>Eukaryota</taxon>
        <taxon>Fungi</taxon>
        <taxon>Dikarya</taxon>
        <taxon>Ascomycota</taxon>
        <taxon>Taphrinomycotina</taxon>
        <taxon>Pneumocystomycetes</taxon>
        <taxon>Pneumocystaceae</taxon>
        <taxon>Pneumocystis</taxon>
    </lineage>
</organism>
<evidence type="ECO:0000313" key="1">
    <source>
        <dbReference type="EMBL" id="KAG4305444.1"/>
    </source>
</evidence>